<dbReference type="PROSITE" id="PS00528">
    <property type="entry name" value="RIBOSOMAL_S4E"/>
    <property type="match status" value="1"/>
</dbReference>
<dbReference type="Gene3D" id="3.10.290.10">
    <property type="entry name" value="RNA-binding S4 domain"/>
    <property type="match status" value="1"/>
</dbReference>
<feature type="domain" description="Small ribosomal subunit protein eS4 N-terminal" evidence="10">
    <location>
        <begin position="2"/>
        <end position="35"/>
    </location>
</feature>
<evidence type="ECO:0000313" key="11">
    <source>
        <dbReference type="EMBL" id="OFV68466.1"/>
    </source>
</evidence>
<dbReference type="InterPro" id="IPR000876">
    <property type="entry name" value="Ribosomal_eS4"/>
</dbReference>
<dbReference type="Gene3D" id="2.40.50.740">
    <property type="match status" value="1"/>
</dbReference>
<dbReference type="PANTHER" id="PTHR11581:SF0">
    <property type="entry name" value="SMALL RIBOSOMAL SUBUNIT PROTEIN ES4"/>
    <property type="match status" value="1"/>
</dbReference>
<gene>
    <name evidence="7" type="primary">rps4e</name>
    <name evidence="11" type="ORF">SCAL_000142</name>
</gene>
<dbReference type="GO" id="GO:0019843">
    <property type="term" value="F:rRNA binding"/>
    <property type="evidence" value="ECO:0007669"/>
    <property type="project" value="UniProtKB-KW"/>
</dbReference>
<evidence type="ECO:0000256" key="2">
    <source>
        <dbReference type="ARBA" id="ARBA00022730"/>
    </source>
</evidence>
<evidence type="ECO:0000256" key="6">
    <source>
        <dbReference type="ARBA" id="ARBA00035272"/>
    </source>
</evidence>
<dbReference type="GO" id="GO:0006412">
    <property type="term" value="P:translation"/>
    <property type="evidence" value="ECO:0007669"/>
    <property type="project" value="UniProtKB-UniRule"/>
</dbReference>
<dbReference type="InterPro" id="IPR038237">
    <property type="entry name" value="Ribosomal_eS4_central_sf"/>
</dbReference>
<evidence type="ECO:0000256" key="4">
    <source>
        <dbReference type="ARBA" id="ARBA00022980"/>
    </source>
</evidence>
<keyword evidence="5 7" id="KW-0687">Ribonucleoprotein</keyword>
<dbReference type="InterPro" id="IPR013843">
    <property type="entry name" value="Ribosomal_eS4_N"/>
</dbReference>
<evidence type="ECO:0000259" key="10">
    <source>
        <dbReference type="Pfam" id="PF08071"/>
    </source>
</evidence>
<dbReference type="AlphaFoldDB" id="A0A1F2PCU6"/>
<dbReference type="InterPro" id="IPR036986">
    <property type="entry name" value="S4_RNA-bd_sf"/>
</dbReference>
<evidence type="ECO:0000256" key="7">
    <source>
        <dbReference type="HAMAP-Rule" id="MF_00485"/>
    </source>
</evidence>
<dbReference type="InterPro" id="IPR041982">
    <property type="entry name" value="Ribosomal_eS4_KOW"/>
</dbReference>
<comment type="similarity">
    <text evidence="1 7">Belongs to the eukaryotic ribosomal protein eS4 family.</text>
</comment>
<dbReference type="InterPro" id="IPR014722">
    <property type="entry name" value="Rib_uL2_dom2"/>
</dbReference>
<organism evidence="11 12">
    <name type="scientific">Candidatus Syntropharchaeum caldarium</name>
    <dbReference type="NCBI Taxonomy" id="1838285"/>
    <lineage>
        <taxon>Archaea</taxon>
        <taxon>Methanobacteriati</taxon>
        <taxon>Methanobacteriota</taxon>
        <taxon>Stenosarchaea group</taxon>
        <taxon>Methanomicrobia</taxon>
        <taxon>Methanosarcinales</taxon>
        <taxon>ANME-2 cluster</taxon>
        <taxon>Candidatus Syntropharchaeum</taxon>
    </lineage>
</organism>
<dbReference type="EMBL" id="LYOS01000001">
    <property type="protein sequence ID" value="OFV68466.1"/>
    <property type="molecule type" value="Genomic_DNA"/>
</dbReference>
<reference evidence="11" key="1">
    <citation type="submission" date="2016-05" db="EMBL/GenBank/DDBJ databases">
        <title>Microbial consortia oxidize butane by reversing methanogenesis.</title>
        <authorList>
            <person name="Laso-Perez R."/>
            <person name="Richter M."/>
            <person name="Wegener G."/>
            <person name="Musat F."/>
        </authorList>
    </citation>
    <scope>NUCLEOTIDE SEQUENCE [LARGE SCALE GENOMIC DNA]</scope>
    <source>
        <strain evidence="11">BOX2</strain>
    </source>
</reference>
<protein>
    <recommendedName>
        <fullName evidence="6 7">Small ribosomal subunit protein eS4</fullName>
    </recommendedName>
</protein>
<evidence type="ECO:0000256" key="1">
    <source>
        <dbReference type="ARBA" id="ARBA00007500"/>
    </source>
</evidence>
<dbReference type="PROSITE" id="PS50889">
    <property type="entry name" value="S4"/>
    <property type="match status" value="1"/>
</dbReference>
<proteinExistence type="inferred from homology"/>
<dbReference type="Proteomes" id="UP000186940">
    <property type="component" value="Unassembled WGS sequence"/>
</dbReference>
<dbReference type="PIRSF" id="PIRSF002116">
    <property type="entry name" value="Ribosomal_S4"/>
    <property type="match status" value="1"/>
</dbReference>
<dbReference type="STRING" id="1838285.SCAL_000142"/>
<dbReference type="CDD" id="cd06087">
    <property type="entry name" value="KOW_RPS4"/>
    <property type="match status" value="1"/>
</dbReference>
<dbReference type="NCBIfam" id="NF003312">
    <property type="entry name" value="PRK04313.1"/>
    <property type="match status" value="1"/>
</dbReference>
<keyword evidence="12" id="KW-1185">Reference proteome</keyword>
<dbReference type="InterPro" id="IPR013845">
    <property type="entry name" value="Ribosomal_eS4_central_region"/>
</dbReference>
<dbReference type="Pfam" id="PF00900">
    <property type="entry name" value="Ribosomal_S4e"/>
    <property type="match status" value="1"/>
</dbReference>
<comment type="caution">
    <text evidence="11">The sequence shown here is derived from an EMBL/GenBank/DDBJ whole genome shotgun (WGS) entry which is preliminary data.</text>
</comment>
<evidence type="ECO:0000313" key="12">
    <source>
        <dbReference type="Proteomes" id="UP000186940"/>
    </source>
</evidence>
<keyword evidence="3 7" id="KW-0694">RNA-binding</keyword>
<dbReference type="PANTHER" id="PTHR11581">
    <property type="entry name" value="30S/40S RIBOSOMAL PROTEIN S4"/>
    <property type="match status" value="1"/>
</dbReference>
<evidence type="ECO:0000256" key="3">
    <source>
        <dbReference type="ARBA" id="ARBA00022884"/>
    </source>
</evidence>
<dbReference type="SUPFAM" id="SSF55174">
    <property type="entry name" value="Alpha-L RNA-binding motif"/>
    <property type="match status" value="1"/>
</dbReference>
<dbReference type="GO" id="GO:0003735">
    <property type="term" value="F:structural constituent of ribosome"/>
    <property type="evidence" value="ECO:0007669"/>
    <property type="project" value="InterPro"/>
</dbReference>
<evidence type="ECO:0000259" key="9">
    <source>
        <dbReference type="Pfam" id="PF00900"/>
    </source>
</evidence>
<dbReference type="CDD" id="cd00165">
    <property type="entry name" value="S4"/>
    <property type="match status" value="1"/>
</dbReference>
<dbReference type="GO" id="GO:0022627">
    <property type="term" value="C:cytosolic small ribosomal subunit"/>
    <property type="evidence" value="ECO:0007669"/>
    <property type="project" value="TreeGrafter"/>
</dbReference>
<dbReference type="InterPro" id="IPR018199">
    <property type="entry name" value="Ribosomal_eS4_N_CS"/>
</dbReference>
<keyword evidence="4 7" id="KW-0689">Ribosomal protein</keyword>
<evidence type="ECO:0000256" key="8">
    <source>
        <dbReference type="PROSITE-ProRule" id="PRU00182"/>
    </source>
</evidence>
<dbReference type="FunFam" id="3.10.290.10:FF:000002">
    <property type="entry name" value="40S ribosomal protein S4"/>
    <property type="match status" value="1"/>
</dbReference>
<name>A0A1F2PCU6_9EURY</name>
<dbReference type="Pfam" id="PF08071">
    <property type="entry name" value="RS4NT"/>
    <property type="match status" value="1"/>
</dbReference>
<dbReference type="Gene3D" id="2.30.30.30">
    <property type="match status" value="1"/>
</dbReference>
<keyword evidence="2 8" id="KW-0699">rRNA-binding</keyword>
<evidence type="ECO:0000256" key="5">
    <source>
        <dbReference type="ARBA" id="ARBA00023274"/>
    </source>
</evidence>
<dbReference type="HAMAP" id="MF_00485">
    <property type="entry name" value="Ribosomal_eS4"/>
    <property type="match status" value="1"/>
</dbReference>
<accession>A0A1F2PCU6</accession>
<feature type="domain" description="Small ribosomal subunit protein eS4 central region" evidence="9">
    <location>
        <begin position="92"/>
        <end position="164"/>
    </location>
</feature>
<sequence length="242" mass="27447">MSRHQKRVAAPKNWRLTRKTNKWVANSVPGPHSKETSIPLILVVRDMLKLADNTRETKIILNQGHILVNGKVRKDHRFPVGLFDIISIPEMGAHYRLLIDEHSKLSLTRIKEEDAKTKLCRVDNKTIVKGGKTQLNMHDGRNILSEVDVRTFDSVVLRLDNNEIEGVFKRRKGSKAMVIGGKHSGELGEIDKIETIRSSRPNRVTLKKLDDGTLFETIEDYIFVVGEEKVELDLEGIQVEGA</sequence>